<keyword evidence="1" id="KW-0472">Membrane</keyword>
<proteinExistence type="predicted"/>
<keyword evidence="1" id="KW-0812">Transmembrane</keyword>
<evidence type="ECO:0000256" key="1">
    <source>
        <dbReference type="SAM" id="Phobius"/>
    </source>
</evidence>
<feature type="transmembrane region" description="Helical" evidence="1">
    <location>
        <begin position="132"/>
        <end position="152"/>
    </location>
</feature>
<dbReference type="Proteomes" id="UP000605848">
    <property type="component" value="Unassembled WGS sequence"/>
</dbReference>
<protein>
    <submittedName>
        <fullName evidence="3">Tripartite tricarboxylate transporter TctB family protein</fullName>
    </submittedName>
</protein>
<dbReference type="Pfam" id="PF07331">
    <property type="entry name" value="TctB"/>
    <property type="match status" value="1"/>
</dbReference>
<keyword evidence="1" id="KW-1133">Transmembrane helix</keyword>
<evidence type="ECO:0000313" key="3">
    <source>
        <dbReference type="EMBL" id="MBL0403238.1"/>
    </source>
</evidence>
<feature type="domain" description="DUF1468" evidence="2">
    <location>
        <begin position="9"/>
        <end position="157"/>
    </location>
</feature>
<feature type="transmembrane region" description="Helical" evidence="1">
    <location>
        <begin position="97"/>
        <end position="126"/>
    </location>
</feature>
<evidence type="ECO:0000259" key="2">
    <source>
        <dbReference type="Pfam" id="PF07331"/>
    </source>
</evidence>
<keyword evidence="4" id="KW-1185">Reference proteome</keyword>
<evidence type="ECO:0000313" key="4">
    <source>
        <dbReference type="Proteomes" id="UP000605848"/>
    </source>
</evidence>
<accession>A0A936ZEX8</accession>
<sequence length="165" mass="17519">MRLSDRVTGSFVATLGALATYGGSQLPPVPGQDVGPSVFPMVIGVGLILCGLMIAFGIGHSFEDEAEADLAAVQGPSQEAQPSEPLSYRLRALLPPILLLFYVYAADRIGFVPVAAVMIFISALAFSAKLRVALPLALLAPIVIHLIFYKLLRVPLPPGLLPMPW</sequence>
<dbReference type="AlphaFoldDB" id="A0A936ZEX8"/>
<dbReference type="EMBL" id="JAEQMY010000004">
    <property type="protein sequence ID" value="MBL0403238.1"/>
    <property type="molecule type" value="Genomic_DNA"/>
</dbReference>
<reference evidence="3" key="1">
    <citation type="submission" date="2021-01" db="EMBL/GenBank/DDBJ databases">
        <title>Microvirga sp.</title>
        <authorList>
            <person name="Kim M.K."/>
        </authorList>
    </citation>
    <scope>NUCLEOTIDE SEQUENCE</scope>
    <source>
        <strain evidence="3">5420S-16</strain>
    </source>
</reference>
<name>A0A936ZEX8_9HYPH</name>
<comment type="caution">
    <text evidence="3">The sequence shown here is derived from an EMBL/GenBank/DDBJ whole genome shotgun (WGS) entry which is preliminary data.</text>
</comment>
<organism evidence="3 4">
    <name type="scientific">Microvirga aerilata</name>
    <dbReference type="NCBI Taxonomy" id="670292"/>
    <lineage>
        <taxon>Bacteria</taxon>
        <taxon>Pseudomonadati</taxon>
        <taxon>Pseudomonadota</taxon>
        <taxon>Alphaproteobacteria</taxon>
        <taxon>Hyphomicrobiales</taxon>
        <taxon>Methylobacteriaceae</taxon>
        <taxon>Microvirga</taxon>
    </lineage>
</organism>
<gene>
    <name evidence="3" type="ORF">JKG68_04605</name>
</gene>
<dbReference type="InterPro" id="IPR009936">
    <property type="entry name" value="DUF1468"/>
</dbReference>
<feature type="transmembrane region" description="Helical" evidence="1">
    <location>
        <begin position="38"/>
        <end position="58"/>
    </location>
</feature>
<dbReference type="RefSeq" id="WP_202056279.1">
    <property type="nucleotide sequence ID" value="NZ_JAEQMY010000004.1"/>
</dbReference>